<dbReference type="Proteomes" id="UP001054252">
    <property type="component" value="Unassembled WGS sequence"/>
</dbReference>
<dbReference type="PANTHER" id="PTHR48475">
    <property type="entry name" value="RIBONUCLEASE H"/>
    <property type="match status" value="1"/>
</dbReference>
<organism evidence="1 2">
    <name type="scientific">Rubroshorea leprosula</name>
    <dbReference type="NCBI Taxonomy" id="152421"/>
    <lineage>
        <taxon>Eukaryota</taxon>
        <taxon>Viridiplantae</taxon>
        <taxon>Streptophyta</taxon>
        <taxon>Embryophyta</taxon>
        <taxon>Tracheophyta</taxon>
        <taxon>Spermatophyta</taxon>
        <taxon>Magnoliopsida</taxon>
        <taxon>eudicotyledons</taxon>
        <taxon>Gunneridae</taxon>
        <taxon>Pentapetalae</taxon>
        <taxon>rosids</taxon>
        <taxon>malvids</taxon>
        <taxon>Malvales</taxon>
        <taxon>Dipterocarpaceae</taxon>
        <taxon>Rubroshorea</taxon>
    </lineage>
</organism>
<reference evidence="1 2" key="1">
    <citation type="journal article" date="2021" name="Commun. Biol.">
        <title>The genome of Shorea leprosula (Dipterocarpaceae) highlights the ecological relevance of drought in aseasonal tropical rainforests.</title>
        <authorList>
            <person name="Ng K.K.S."/>
            <person name="Kobayashi M.J."/>
            <person name="Fawcett J.A."/>
            <person name="Hatakeyama M."/>
            <person name="Paape T."/>
            <person name="Ng C.H."/>
            <person name="Ang C.C."/>
            <person name="Tnah L.H."/>
            <person name="Lee C.T."/>
            <person name="Nishiyama T."/>
            <person name="Sese J."/>
            <person name="O'Brien M.J."/>
            <person name="Copetti D."/>
            <person name="Mohd Noor M.I."/>
            <person name="Ong R.C."/>
            <person name="Putra M."/>
            <person name="Sireger I.Z."/>
            <person name="Indrioko S."/>
            <person name="Kosugi Y."/>
            <person name="Izuno A."/>
            <person name="Isagi Y."/>
            <person name="Lee S.L."/>
            <person name="Shimizu K.K."/>
        </authorList>
    </citation>
    <scope>NUCLEOTIDE SEQUENCE [LARGE SCALE GENOMIC DNA]</scope>
    <source>
        <strain evidence="1">214</strain>
    </source>
</reference>
<dbReference type="AlphaFoldDB" id="A0AAV5MEK1"/>
<comment type="caution">
    <text evidence="1">The sequence shown here is derived from an EMBL/GenBank/DDBJ whole genome shotgun (WGS) entry which is preliminary data.</text>
</comment>
<evidence type="ECO:0000313" key="2">
    <source>
        <dbReference type="Proteomes" id="UP001054252"/>
    </source>
</evidence>
<keyword evidence="2" id="KW-1185">Reference proteome</keyword>
<dbReference type="EMBL" id="BPVZ01000242">
    <property type="protein sequence ID" value="GKV47970.1"/>
    <property type="molecule type" value="Genomic_DNA"/>
</dbReference>
<protein>
    <recommendedName>
        <fullName evidence="3">RNase H type-1 domain-containing protein</fullName>
    </recommendedName>
</protein>
<dbReference type="PANTHER" id="PTHR48475:SF1">
    <property type="entry name" value="RNASE H TYPE-1 DOMAIN-CONTAINING PROTEIN"/>
    <property type="match status" value="1"/>
</dbReference>
<dbReference type="GO" id="GO:0003676">
    <property type="term" value="F:nucleic acid binding"/>
    <property type="evidence" value="ECO:0007669"/>
    <property type="project" value="InterPro"/>
</dbReference>
<gene>
    <name evidence="1" type="ORF">SLEP1_g54818</name>
</gene>
<dbReference type="InterPro" id="IPR036397">
    <property type="entry name" value="RNaseH_sf"/>
</dbReference>
<proteinExistence type="predicted"/>
<sequence length="149" mass="16419">MGLALADFMIECVPTALEEAISPCPLWPLYVDGASNLEGSGVGAILMGPDGYRSEHALCFPFPTTNNTIEYKALIFRLKLAVNLKVDKIPKDDNRRADELSKLASTKEMPSHITTYVEALETPKYINFDGFGCARLSINPSFLSCYTLH</sequence>
<dbReference type="InterPro" id="IPR012337">
    <property type="entry name" value="RNaseH-like_sf"/>
</dbReference>
<name>A0AAV5MEK1_9ROSI</name>
<dbReference type="SUPFAM" id="SSF53098">
    <property type="entry name" value="Ribonuclease H-like"/>
    <property type="match status" value="1"/>
</dbReference>
<accession>A0AAV5MEK1</accession>
<dbReference type="Gene3D" id="3.30.420.10">
    <property type="entry name" value="Ribonuclease H-like superfamily/Ribonuclease H"/>
    <property type="match status" value="1"/>
</dbReference>
<evidence type="ECO:0008006" key="3">
    <source>
        <dbReference type="Google" id="ProtNLM"/>
    </source>
</evidence>
<evidence type="ECO:0000313" key="1">
    <source>
        <dbReference type="EMBL" id="GKV47970.1"/>
    </source>
</evidence>